<keyword evidence="8" id="KW-1185">Reference proteome</keyword>
<dbReference type="FunFam" id="1.25.40.10:FF:000451">
    <property type="entry name" value="mRNA splicing protein (Prp39), putative"/>
    <property type="match status" value="1"/>
</dbReference>
<proteinExistence type="inferred from homology"/>
<dbReference type="InterPro" id="IPR003107">
    <property type="entry name" value="HAT"/>
</dbReference>
<comment type="similarity">
    <text evidence="6">Belongs to the PRP39 family.</text>
</comment>
<evidence type="ECO:0000256" key="2">
    <source>
        <dbReference type="ARBA" id="ARBA00022664"/>
    </source>
</evidence>
<evidence type="ECO:0000313" key="7">
    <source>
        <dbReference type="EMBL" id="QKX53634.1"/>
    </source>
</evidence>
<dbReference type="KEGG" id="trg:TRUGW13939_00713"/>
<sequence>MADYSFGGNEEENAELRKLEIELAEDPDNFETWEKLVRGAEALEGGINRNSNPQAITTVRNGYDRFLAKFPLLFGYWKKYADLEFSIAGTEAAEMVYERGIASIPTSVDLWANYCAFKVETNHDSDVIRELFERGANCVGLDFLAHPFWDKYVEFEERLEAFDKIFGILGRVIHIPMHQYARYFERFRQLAQNRPVNELAPPETLSEFRAEVESAQLPPGSKSEAETERDLRMRLDTYHLEVFSKTQAETTKRWTYESEIKRPYFHVTELDEGQLANWRRYLDFEESEGSYSRITFLYERCLVTCAHYDEFWLRYARWMSAQAEKEEEVRNIYQRASTVFVPIAHPTVRLHYAYFEEMTDRVDIAKDIHYAILFALPNHVDTIVSLANISRRHGTVDDAIQVYKSYIESPECDVATKSALVAEWATLLWRVQGSPTEARTVFENNQQQYLDSPAFWTRYLLFELEQPTSPDTESTQYERIKGVVDGIQNKSNLPSEIVKDLVQSYMIYLLERGTKSAAKEYITLDREVHGPPSVSPTNKAKESGKAAEVIPQLPPVPDPAAAAYAYYQQQQLAASEGAAQPAQY</sequence>
<dbReference type="SMART" id="SM00386">
    <property type="entry name" value="HAT"/>
    <property type="match status" value="6"/>
</dbReference>
<dbReference type="Pfam" id="PF23240">
    <property type="entry name" value="HAT_PRP39_N"/>
    <property type="match status" value="1"/>
</dbReference>
<evidence type="ECO:0000256" key="6">
    <source>
        <dbReference type="ARBA" id="ARBA00038019"/>
    </source>
</evidence>
<keyword evidence="3" id="KW-0677">Repeat</keyword>
<gene>
    <name evidence="7" type="ORF">TRUGW13939_00713</name>
</gene>
<protein>
    <recommendedName>
        <fullName evidence="9">Suppressor of forked domain-containing protein</fullName>
    </recommendedName>
</protein>
<reference evidence="8" key="1">
    <citation type="submission" date="2020-06" db="EMBL/GenBank/DDBJ databases">
        <title>A chromosome-scale genome assembly of Talaromyces rugulosus W13939.</title>
        <authorList>
            <person name="Wang B."/>
            <person name="Guo L."/>
            <person name="Ye K."/>
            <person name="Wang L."/>
        </authorList>
    </citation>
    <scope>NUCLEOTIDE SEQUENCE [LARGE SCALE GENOMIC DNA]</scope>
    <source>
        <strain evidence="8">W13939</strain>
    </source>
</reference>
<organism evidence="7 8">
    <name type="scientific">Talaromyces rugulosus</name>
    <name type="common">Penicillium rugulosum</name>
    <dbReference type="NCBI Taxonomy" id="121627"/>
    <lineage>
        <taxon>Eukaryota</taxon>
        <taxon>Fungi</taxon>
        <taxon>Dikarya</taxon>
        <taxon>Ascomycota</taxon>
        <taxon>Pezizomycotina</taxon>
        <taxon>Eurotiomycetes</taxon>
        <taxon>Eurotiomycetidae</taxon>
        <taxon>Eurotiales</taxon>
        <taxon>Trichocomaceae</taxon>
        <taxon>Talaromyces</taxon>
        <taxon>Talaromyces sect. Islandici</taxon>
    </lineage>
</organism>
<dbReference type="InterPro" id="IPR059164">
    <property type="entry name" value="HAT_PRP39_C"/>
</dbReference>
<keyword evidence="4" id="KW-0508">mRNA splicing</keyword>
<dbReference type="Proteomes" id="UP000509510">
    <property type="component" value="Chromosome I"/>
</dbReference>
<keyword evidence="5" id="KW-0539">Nucleus</keyword>
<dbReference type="Pfam" id="PF23241">
    <property type="entry name" value="HAT_PRP39_C"/>
    <property type="match status" value="1"/>
</dbReference>
<evidence type="ECO:0000256" key="3">
    <source>
        <dbReference type="ARBA" id="ARBA00022737"/>
    </source>
</evidence>
<dbReference type="SUPFAM" id="SSF48452">
    <property type="entry name" value="TPR-like"/>
    <property type="match status" value="1"/>
</dbReference>
<evidence type="ECO:0008006" key="9">
    <source>
        <dbReference type="Google" id="ProtNLM"/>
    </source>
</evidence>
<dbReference type="GeneID" id="55988226"/>
<dbReference type="GO" id="GO:0000243">
    <property type="term" value="C:commitment complex"/>
    <property type="evidence" value="ECO:0007669"/>
    <property type="project" value="TreeGrafter"/>
</dbReference>
<dbReference type="PANTHER" id="PTHR17204">
    <property type="entry name" value="PRE-MRNA PROCESSING PROTEIN PRP39-RELATED"/>
    <property type="match status" value="1"/>
</dbReference>
<comment type="subcellular location">
    <subcellularLocation>
        <location evidence="1">Nucleus</location>
    </subcellularLocation>
</comment>
<evidence type="ECO:0000256" key="4">
    <source>
        <dbReference type="ARBA" id="ARBA00023187"/>
    </source>
</evidence>
<dbReference type="RefSeq" id="XP_035339813.1">
    <property type="nucleotide sequence ID" value="XM_035483920.1"/>
</dbReference>
<dbReference type="GO" id="GO:0071004">
    <property type="term" value="C:U2-type prespliceosome"/>
    <property type="evidence" value="ECO:0007669"/>
    <property type="project" value="TreeGrafter"/>
</dbReference>
<evidence type="ECO:0000256" key="5">
    <source>
        <dbReference type="ARBA" id="ARBA00023242"/>
    </source>
</evidence>
<evidence type="ECO:0000313" key="8">
    <source>
        <dbReference type="Proteomes" id="UP000509510"/>
    </source>
</evidence>
<dbReference type="GO" id="GO:0005685">
    <property type="term" value="C:U1 snRNP"/>
    <property type="evidence" value="ECO:0007669"/>
    <property type="project" value="TreeGrafter"/>
</dbReference>
<keyword evidence="2" id="KW-0507">mRNA processing</keyword>
<name>A0A7H8QI24_TALRU</name>
<dbReference type="EMBL" id="CP055898">
    <property type="protein sequence ID" value="QKX53634.1"/>
    <property type="molecule type" value="Genomic_DNA"/>
</dbReference>
<dbReference type="Gene3D" id="1.25.40.10">
    <property type="entry name" value="Tetratricopeptide repeat domain"/>
    <property type="match status" value="2"/>
</dbReference>
<accession>A0A7H8QI24</accession>
<dbReference type="GO" id="GO:0000395">
    <property type="term" value="P:mRNA 5'-splice site recognition"/>
    <property type="evidence" value="ECO:0007669"/>
    <property type="project" value="TreeGrafter"/>
</dbReference>
<dbReference type="InterPro" id="IPR011990">
    <property type="entry name" value="TPR-like_helical_dom_sf"/>
</dbReference>
<dbReference type="PANTHER" id="PTHR17204:SF5">
    <property type="entry name" value="PRE-MRNA-PROCESSING FACTOR 39"/>
    <property type="match status" value="1"/>
</dbReference>
<evidence type="ECO:0000256" key="1">
    <source>
        <dbReference type="ARBA" id="ARBA00004123"/>
    </source>
</evidence>
<dbReference type="AlphaFoldDB" id="A0A7H8QI24"/>
<dbReference type="FunFam" id="1.25.40.10:FF:000064">
    <property type="entry name" value="Putative pre-mrna-processing factor 39"/>
    <property type="match status" value="1"/>
</dbReference>
<dbReference type="GO" id="GO:0030627">
    <property type="term" value="F:pre-mRNA 5'-splice site binding"/>
    <property type="evidence" value="ECO:0007669"/>
    <property type="project" value="TreeGrafter"/>
</dbReference>
<dbReference type="OrthoDB" id="10265668at2759"/>